<feature type="transmembrane region" description="Helical" evidence="7">
    <location>
        <begin position="396"/>
        <end position="415"/>
    </location>
</feature>
<dbReference type="Proteomes" id="UP001154255">
    <property type="component" value="Unassembled WGS sequence"/>
</dbReference>
<keyword evidence="4 7" id="KW-0812">Transmembrane</keyword>
<dbReference type="PANTHER" id="PTHR23517">
    <property type="entry name" value="RESISTANCE PROTEIN MDTM, PUTATIVE-RELATED-RELATED"/>
    <property type="match status" value="1"/>
</dbReference>
<feature type="domain" description="Major facilitator superfamily (MFS) profile" evidence="8">
    <location>
        <begin position="24"/>
        <end position="418"/>
    </location>
</feature>
<evidence type="ECO:0000313" key="10">
    <source>
        <dbReference type="EMBL" id="CAI3946639.1"/>
    </source>
</evidence>
<dbReference type="Gene3D" id="1.20.1250.20">
    <property type="entry name" value="MFS general substrate transporter like domains"/>
    <property type="match status" value="2"/>
</dbReference>
<keyword evidence="2" id="KW-0813">Transport</keyword>
<protein>
    <submittedName>
        <fullName evidence="9 10">Nitrate/nitrite transporter NarK (NarK)</fullName>
    </submittedName>
</protein>
<feature type="transmembrane region" description="Helical" evidence="7">
    <location>
        <begin position="303"/>
        <end position="323"/>
    </location>
</feature>
<feature type="transmembrane region" description="Helical" evidence="7">
    <location>
        <begin position="92"/>
        <end position="110"/>
    </location>
</feature>
<evidence type="ECO:0000256" key="5">
    <source>
        <dbReference type="ARBA" id="ARBA00022989"/>
    </source>
</evidence>
<feature type="transmembrane region" description="Helical" evidence="7">
    <location>
        <begin position="21"/>
        <end position="41"/>
    </location>
</feature>
<gene>
    <name evidence="10" type="ORF">R53529_LOCUS1445</name>
    <name evidence="9" type="ORF">R53530_LOCUS988</name>
</gene>
<organism evidence="9 11">
    <name type="scientific">Commensalibacter communis</name>
    <dbReference type="NCBI Taxonomy" id="2972786"/>
    <lineage>
        <taxon>Bacteria</taxon>
        <taxon>Pseudomonadati</taxon>
        <taxon>Pseudomonadota</taxon>
        <taxon>Alphaproteobacteria</taxon>
        <taxon>Acetobacterales</taxon>
        <taxon>Acetobacteraceae</taxon>
    </lineage>
</organism>
<evidence type="ECO:0000256" key="6">
    <source>
        <dbReference type="ARBA" id="ARBA00023136"/>
    </source>
</evidence>
<dbReference type="EMBL" id="CAMXCS010000002">
    <property type="protein sequence ID" value="CAI3946639.1"/>
    <property type="molecule type" value="Genomic_DNA"/>
</dbReference>
<evidence type="ECO:0000313" key="12">
    <source>
        <dbReference type="Proteomes" id="UP001154259"/>
    </source>
</evidence>
<dbReference type="InterPro" id="IPR020846">
    <property type="entry name" value="MFS_dom"/>
</dbReference>
<feature type="transmembrane region" description="Helical" evidence="7">
    <location>
        <begin position="329"/>
        <end position="355"/>
    </location>
</feature>
<feature type="transmembrane region" description="Helical" evidence="7">
    <location>
        <begin position="61"/>
        <end position="85"/>
    </location>
</feature>
<dbReference type="EMBL" id="CAMXCM010000002">
    <property type="protein sequence ID" value="CAI3936789.1"/>
    <property type="molecule type" value="Genomic_DNA"/>
</dbReference>
<feature type="transmembrane region" description="Helical" evidence="7">
    <location>
        <begin position="149"/>
        <end position="167"/>
    </location>
</feature>
<feature type="transmembrane region" description="Helical" evidence="7">
    <location>
        <begin position="271"/>
        <end position="291"/>
    </location>
</feature>
<feature type="transmembrane region" description="Helical" evidence="7">
    <location>
        <begin position="367"/>
        <end position="390"/>
    </location>
</feature>
<evidence type="ECO:0000313" key="11">
    <source>
        <dbReference type="Proteomes" id="UP001154255"/>
    </source>
</evidence>
<comment type="subcellular location">
    <subcellularLocation>
        <location evidence="1">Cell membrane</location>
        <topology evidence="1">Multi-pass membrane protein</topology>
    </subcellularLocation>
</comment>
<evidence type="ECO:0000256" key="2">
    <source>
        <dbReference type="ARBA" id="ARBA00022448"/>
    </source>
</evidence>
<keyword evidence="3" id="KW-1003">Cell membrane</keyword>
<dbReference type="CDD" id="cd17337">
    <property type="entry name" value="MFS_CsbX"/>
    <property type="match status" value="1"/>
</dbReference>
<dbReference type="SUPFAM" id="SSF103473">
    <property type="entry name" value="MFS general substrate transporter"/>
    <property type="match status" value="1"/>
</dbReference>
<evidence type="ECO:0000256" key="7">
    <source>
        <dbReference type="SAM" id="Phobius"/>
    </source>
</evidence>
<evidence type="ECO:0000259" key="8">
    <source>
        <dbReference type="PROSITE" id="PS50850"/>
    </source>
</evidence>
<dbReference type="PROSITE" id="PS50850">
    <property type="entry name" value="MFS"/>
    <property type="match status" value="1"/>
</dbReference>
<dbReference type="InterPro" id="IPR050171">
    <property type="entry name" value="MFS_Transporters"/>
</dbReference>
<comment type="caution">
    <text evidence="9">The sequence shown here is derived from an EMBL/GenBank/DDBJ whole genome shotgun (WGS) entry which is preliminary data.</text>
</comment>
<evidence type="ECO:0000256" key="1">
    <source>
        <dbReference type="ARBA" id="ARBA00004651"/>
    </source>
</evidence>
<evidence type="ECO:0000313" key="9">
    <source>
        <dbReference type="EMBL" id="CAI3936789.1"/>
    </source>
</evidence>
<dbReference type="InterPro" id="IPR036259">
    <property type="entry name" value="MFS_trans_sf"/>
</dbReference>
<evidence type="ECO:0000256" key="3">
    <source>
        <dbReference type="ARBA" id="ARBA00022475"/>
    </source>
</evidence>
<accession>A0A9W4TNW3</accession>
<keyword evidence="6 7" id="KW-0472">Membrane</keyword>
<dbReference type="InterPro" id="IPR004748">
    <property type="entry name" value="Polyol_permease-like"/>
</dbReference>
<dbReference type="NCBIfam" id="TIGR00897">
    <property type="entry name" value="2A0118"/>
    <property type="match status" value="1"/>
</dbReference>
<feature type="transmembrane region" description="Helical" evidence="7">
    <location>
        <begin position="122"/>
        <end position="142"/>
    </location>
</feature>
<name>A0A9W4TNW3_9PROT</name>
<dbReference type="Proteomes" id="UP001154259">
    <property type="component" value="Unassembled WGS sequence"/>
</dbReference>
<dbReference type="Pfam" id="PF07690">
    <property type="entry name" value="MFS_1"/>
    <property type="match status" value="1"/>
</dbReference>
<reference evidence="9" key="1">
    <citation type="submission" date="2022-10" db="EMBL/GenBank/DDBJ databases">
        <authorList>
            <person name="Botero Cardona J."/>
        </authorList>
    </citation>
    <scope>NUCLEOTIDE SEQUENCE</scope>
    <source>
        <strain evidence="9">LMG 31819</strain>
        <strain evidence="10">R-53529</strain>
    </source>
</reference>
<dbReference type="InterPro" id="IPR011701">
    <property type="entry name" value="MFS"/>
</dbReference>
<keyword evidence="5 7" id="KW-1133">Transmembrane helix</keyword>
<evidence type="ECO:0000256" key="4">
    <source>
        <dbReference type="ARBA" id="ARBA00022692"/>
    </source>
</evidence>
<dbReference type="AlphaFoldDB" id="A0A9W4TNW3"/>
<feature type="transmembrane region" description="Helical" evidence="7">
    <location>
        <begin position="187"/>
        <end position="207"/>
    </location>
</feature>
<sequence>MARLLFIREECMGNIINRIFVSPKLMLGYFGVMIFMAGEGLELNWLPDYLQHNGMTEAQTGLIYTIYGLMVAISSWFSGVLAEIFGVRRVMFIGLVLFYIGSFFFLTFGIPTNSLYWIIPTYAIRGLAYPLFAYGFLVWVAYEAPAERLGSAVGIFWFMYSGGVAVIGTKYSDIMLNYFHMQHLHLLWTALIFVTLGAIIALALSGGDTASNNNQKSEKASFAYLLNGLTILTKKPKVAMGGIVRMINTSAAYGFPVFIPALLIAQSYDKSVWLSVVFWLWMTNVAFNLLWGIIADKLGWRNVVMWFGCVGCAITTFLFYYAIISHASVLTITVIASVYGCFLAAFVPLSAIMPMLAPNEKGAAMSILNFGAGMSYFFGYFIVTLFIASIGSAGVIYIYTVLYIVAAILMIFVNVRQPSGDSVEHELSVAVKEAL</sequence>
<dbReference type="GO" id="GO:0022857">
    <property type="term" value="F:transmembrane transporter activity"/>
    <property type="evidence" value="ECO:0007669"/>
    <property type="project" value="InterPro"/>
</dbReference>
<dbReference type="GO" id="GO:0005886">
    <property type="term" value="C:plasma membrane"/>
    <property type="evidence" value="ECO:0007669"/>
    <property type="project" value="UniProtKB-SubCell"/>
</dbReference>
<proteinExistence type="predicted"/>
<feature type="transmembrane region" description="Helical" evidence="7">
    <location>
        <begin position="243"/>
        <end position="265"/>
    </location>
</feature>
<keyword evidence="12" id="KW-1185">Reference proteome</keyword>